<organism evidence="2 3">
    <name type="scientific">Candidatus Vogelbacteria bacterium RIFOXYD1_FULL_44_32</name>
    <dbReference type="NCBI Taxonomy" id="1802438"/>
    <lineage>
        <taxon>Bacteria</taxon>
        <taxon>Candidatus Vogeliibacteriota</taxon>
    </lineage>
</organism>
<proteinExistence type="predicted"/>
<comment type="caution">
    <text evidence="2">The sequence shown here is derived from an EMBL/GenBank/DDBJ whole genome shotgun (WGS) entry which is preliminary data.</text>
</comment>
<feature type="transmembrane region" description="Helical" evidence="1">
    <location>
        <begin position="7"/>
        <end position="35"/>
    </location>
</feature>
<feature type="transmembrane region" description="Helical" evidence="1">
    <location>
        <begin position="127"/>
        <end position="151"/>
    </location>
</feature>
<evidence type="ECO:0000313" key="3">
    <source>
        <dbReference type="Proteomes" id="UP000177043"/>
    </source>
</evidence>
<dbReference type="EMBL" id="MHTJ01000002">
    <property type="protein sequence ID" value="OHA58820.1"/>
    <property type="molecule type" value="Genomic_DNA"/>
</dbReference>
<dbReference type="STRING" id="1802438.A2571_00335"/>
<name>A0A1G2QE04_9BACT</name>
<keyword evidence="1" id="KW-0472">Membrane</keyword>
<evidence type="ECO:0000313" key="2">
    <source>
        <dbReference type="EMBL" id="OHA58820.1"/>
    </source>
</evidence>
<gene>
    <name evidence="2" type="ORF">A2571_00335</name>
</gene>
<keyword evidence="1" id="KW-0812">Transmembrane</keyword>
<feature type="transmembrane region" description="Helical" evidence="1">
    <location>
        <begin position="41"/>
        <end position="62"/>
    </location>
</feature>
<protein>
    <submittedName>
        <fullName evidence="2">Uncharacterized protein</fullName>
    </submittedName>
</protein>
<feature type="transmembrane region" description="Helical" evidence="1">
    <location>
        <begin position="69"/>
        <end position="91"/>
    </location>
</feature>
<evidence type="ECO:0000256" key="1">
    <source>
        <dbReference type="SAM" id="Phobius"/>
    </source>
</evidence>
<dbReference type="Proteomes" id="UP000177043">
    <property type="component" value="Unassembled WGS sequence"/>
</dbReference>
<reference evidence="2 3" key="1">
    <citation type="journal article" date="2016" name="Nat. Commun.">
        <title>Thousands of microbial genomes shed light on interconnected biogeochemical processes in an aquifer system.</title>
        <authorList>
            <person name="Anantharaman K."/>
            <person name="Brown C.T."/>
            <person name="Hug L.A."/>
            <person name="Sharon I."/>
            <person name="Castelle C.J."/>
            <person name="Probst A.J."/>
            <person name="Thomas B.C."/>
            <person name="Singh A."/>
            <person name="Wilkins M.J."/>
            <person name="Karaoz U."/>
            <person name="Brodie E.L."/>
            <person name="Williams K.H."/>
            <person name="Hubbard S.S."/>
            <person name="Banfield J.F."/>
        </authorList>
    </citation>
    <scope>NUCLEOTIDE SEQUENCE [LARGE SCALE GENOMIC DNA]</scope>
</reference>
<dbReference type="AlphaFoldDB" id="A0A1G2QE04"/>
<feature type="transmembrane region" description="Helical" evidence="1">
    <location>
        <begin position="97"/>
        <end position="120"/>
    </location>
</feature>
<accession>A0A1G2QE04</accession>
<keyword evidence="1" id="KW-1133">Transmembrane helix</keyword>
<sequence>MDKVKAAGWYIVGLGVLILSISMLVAFISGGVWLADKVLAWLGPIMWILLGIDILIFLPLTLFKKTKPYAGIAIFSSSYVFGLGLWMFGLLLTFFHWGYWGVIIGLIFLGVGVVPTAMLATLLNGEFLALGILLLFTFITFASRFLGLNIIENSD</sequence>